<dbReference type="EMBL" id="AP003919">
    <property type="protein sequence ID" value="BAD12856.1"/>
    <property type="molecule type" value="Genomic_DNA"/>
</dbReference>
<proteinExistence type="predicted"/>
<organism evidence="1 2">
    <name type="scientific">Oryza sativa subsp. japonica</name>
    <name type="common">Rice</name>
    <dbReference type="NCBI Taxonomy" id="39947"/>
    <lineage>
        <taxon>Eukaryota</taxon>
        <taxon>Viridiplantae</taxon>
        <taxon>Streptophyta</taxon>
        <taxon>Embryophyta</taxon>
        <taxon>Tracheophyta</taxon>
        <taxon>Spermatophyta</taxon>
        <taxon>Magnoliopsida</taxon>
        <taxon>Liliopsida</taxon>
        <taxon>Poales</taxon>
        <taxon>Poaceae</taxon>
        <taxon>BOP clade</taxon>
        <taxon>Oryzoideae</taxon>
        <taxon>Oryzeae</taxon>
        <taxon>Oryzinae</taxon>
        <taxon>Oryza</taxon>
        <taxon>Oryza sativa</taxon>
    </lineage>
</organism>
<reference evidence="2" key="1">
    <citation type="journal article" date="2005" name="Nature">
        <title>The map-based sequence of the rice genome.</title>
        <authorList>
            <consortium name="International rice genome sequencing project (IRGSP)"/>
            <person name="Matsumoto T."/>
            <person name="Wu J."/>
            <person name="Kanamori H."/>
            <person name="Katayose Y."/>
            <person name="Fujisawa M."/>
            <person name="Namiki N."/>
            <person name="Mizuno H."/>
            <person name="Yamamoto K."/>
            <person name="Antonio B.A."/>
            <person name="Baba T."/>
            <person name="Sakata K."/>
            <person name="Nagamura Y."/>
            <person name="Aoki H."/>
            <person name="Arikawa K."/>
            <person name="Arita K."/>
            <person name="Bito T."/>
            <person name="Chiden Y."/>
            <person name="Fujitsuka N."/>
            <person name="Fukunaka R."/>
            <person name="Hamada M."/>
            <person name="Harada C."/>
            <person name="Hayashi A."/>
            <person name="Hijishita S."/>
            <person name="Honda M."/>
            <person name="Hosokawa S."/>
            <person name="Ichikawa Y."/>
            <person name="Idonuma A."/>
            <person name="Iijima M."/>
            <person name="Ikeda M."/>
            <person name="Ikeno M."/>
            <person name="Ito K."/>
            <person name="Ito S."/>
            <person name="Ito T."/>
            <person name="Ito Y."/>
            <person name="Ito Y."/>
            <person name="Iwabuchi A."/>
            <person name="Kamiya K."/>
            <person name="Karasawa W."/>
            <person name="Kurita K."/>
            <person name="Katagiri S."/>
            <person name="Kikuta A."/>
            <person name="Kobayashi H."/>
            <person name="Kobayashi N."/>
            <person name="Machita K."/>
            <person name="Maehara T."/>
            <person name="Masukawa M."/>
            <person name="Mizubayashi T."/>
            <person name="Mukai Y."/>
            <person name="Nagasaki H."/>
            <person name="Nagata Y."/>
            <person name="Naito S."/>
            <person name="Nakashima M."/>
            <person name="Nakama Y."/>
            <person name="Nakamichi Y."/>
            <person name="Nakamura M."/>
            <person name="Meguro A."/>
            <person name="Negishi M."/>
            <person name="Ohta I."/>
            <person name="Ohta T."/>
            <person name="Okamoto M."/>
            <person name="Ono N."/>
            <person name="Saji S."/>
            <person name="Sakaguchi M."/>
            <person name="Sakai K."/>
            <person name="Shibata M."/>
            <person name="Shimokawa T."/>
            <person name="Song J."/>
            <person name="Takazaki Y."/>
            <person name="Terasawa K."/>
            <person name="Tsugane M."/>
            <person name="Tsuji K."/>
            <person name="Ueda S."/>
            <person name="Waki K."/>
            <person name="Yamagata H."/>
            <person name="Yamamoto M."/>
            <person name="Yamamoto S."/>
            <person name="Yamane H."/>
            <person name="Yoshiki S."/>
            <person name="Yoshihara R."/>
            <person name="Yukawa K."/>
            <person name="Zhong H."/>
            <person name="Yano M."/>
            <person name="Yuan Q."/>
            <person name="Ouyang S."/>
            <person name="Liu J."/>
            <person name="Jones K.M."/>
            <person name="Gansberger K."/>
            <person name="Moffat K."/>
            <person name="Hill J."/>
            <person name="Bera J."/>
            <person name="Fadrosh D."/>
            <person name="Jin S."/>
            <person name="Johri S."/>
            <person name="Kim M."/>
            <person name="Overton L."/>
            <person name="Reardon M."/>
            <person name="Tsitrin T."/>
            <person name="Vuong H."/>
            <person name="Weaver B."/>
            <person name="Ciecko A."/>
            <person name="Tallon L."/>
            <person name="Jackson J."/>
            <person name="Pai G."/>
            <person name="Aken S.V."/>
            <person name="Utterback T."/>
            <person name="Reidmuller S."/>
            <person name="Feldblyum T."/>
            <person name="Hsiao J."/>
            <person name="Zismann V."/>
            <person name="Iobst S."/>
            <person name="de Vazeille A.R."/>
            <person name="Buell C.R."/>
            <person name="Ying K."/>
            <person name="Li Y."/>
            <person name="Lu T."/>
            <person name="Huang Y."/>
            <person name="Zhao Q."/>
            <person name="Feng Q."/>
            <person name="Zhang L."/>
            <person name="Zhu J."/>
            <person name="Weng Q."/>
            <person name="Mu J."/>
            <person name="Lu Y."/>
            <person name="Fan D."/>
            <person name="Liu Y."/>
            <person name="Guan J."/>
            <person name="Zhang Y."/>
            <person name="Yu S."/>
            <person name="Liu X."/>
            <person name="Zhang Y."/>
            <person name="Hong G."/>
            <person name="Han B."/>
            <person name="Choisne N."/>
            <person name="Demange N."/>
            <person name="Orjeda G."/>
            <person name="Samain S."/>
            <person name="Cattolico L."/>
            <person name="Pelletier E."/>
            <person name="Couloux A."/>
            <person name="Segurens B."/>
            <person name="Wincker P."/>
            <person name="D'Hont A."/>
            <person name="Scarpelli C."/>
            <person name="Weissenbach J."/>
            <person name="Salanoubat M."/>
            <person name="Quetier F."/>
            <person name="Yu Y."/>
            <person name="Kim H.R."/>
            <person name="Rambo T."/>
            <person name="Currie J."/>
            <person name="Collura K."/>
            <person name="Luo M."/>
            <person name="Yang T."/>
            <person name="Ammiraju J.S.S."/>
            <person name="Engler F."/>
            <person name="Soderlund C."/>
            <person name="Wing R.A."/>
            <person name="Palmer L.E."/>
            <person name="de la Bastide M."/>
            <person name="Spiegel L."/>
            <person name="Nascimento L."/>
            <person name="Zutavern T."/>
            <person name="O'Shaughnessy A."/>
            <person name="Dike S."/>
            <person name="Dedhia N."/>
            <person name="Preston R."/>
            <person name="Balija V."/>
            <person name="McCombie W.R."/>
            <person name="Chow T."/>
            <person name="Chen H."/>
            <person name="Chung M."/>
            <person name="Chen C."/>
            <person name="Shaw J."/>
            <person name="Wu H."/>
            <person name="Hsiao K."/>
            <person name="Chao Y."/>
            <person name="Chu M."/>
            <person name="Cheng C."/>
            <person name="Hour A."/>
            <person name="Lee P."/>
            <person name="Lin S."/>
            <person name="Lin Y."/>
            <person name="Liou J."/>
            <person name="Liu S."/>
            <person name="Hsing Y."/>
            <person name="Raghuvanshi S."/>
            <person name="Mohanty A."/>
            <person name="Bharti A.K."/>
            <person name="Gaur A."/>
            <person name="Gupta V."/>
            <person name="Kumar D."/>
            <person name="Ravi V."/>
            <person name="Vij S."/>
            <person name="Kapur A."/>
            <person name="Khurana P."/>
            <person name="Khurana P."/>
            <person name="Khurana J.P."/>
            <person name="Tyagi A.K."/>
            <person name="Gaikwad K."/>
            <person name="Singh A."/>
            <person name="Dalal V."/>
            <person name="Srivastava S."/>
            <person name="Dixit A."/>
            <person name="Pal A.K."/>
            <person name="Ghazi I.A."/>
            <person name="Yadav M."/>
            <person name="Pandit A."/>
            <person name="Bhargava A."/>
            <person name="Sureshbabu K."/>
            <person name="Batra K."/>
            <person name="Sharma T.R."/>
            <person name="Mohapatra T."/>
            <person name="Singh N.K."/>
            <person name="Messing J."/>
            <person name="Nelson A.B."/>
            <person name="Fuks G."/>
            <person name="Kavchok S."/>
            <person name="Keizer G."/>
            <person name="Linton E."/>
            <person name="Llaca V."/>
            <person name="Song R."/>
            <person name="Tanyolac B."/>
            <person name="Young S."/>
            <person name="Ho-Il K."/>
            <person name="Hahn J.H."/>
            <person name="Sangsakoo G."/>
            <person name="Vanavichit A."/>
            <person name="de Mattos Luiz.A.T."/>
            <person name="Zimmer P.D."/>
            <person name="Malone G."/>
            <person name="Dellagostin O."/>
            <person name="de Oliveira A.C."/>
            <person name="Bevan M."/>
            <person name="Bancroft I."/>
            <person name="Minx P."/>
            <person name="Cordum H."/>
            <person name="Wilson R."/>
            <person name="Cheng Z."/>
            <person name="Jin W."/>
            <person name="Jiang J."/>
            <person name="Leong S.A."/>
            <person name="Iwama H."/>
            <person name="Gojobori T."/>
            <person name="Itoh T."/>
            <person name="Niimura Y."/>
            <person name="Fujii Y."/>
            <person name="Habara T."/>
            <person name="Sakai H."/>
            <person name="Sato Y."/>
            <person name="Wilson G."/>
            <person name="Kumar K."/>
            <person name="McCouch S."/>
            <person name="Juretic N."/>
            <person name="Hoen D."/>
            <person name="Wright S."/>
            <person name="Bruskiewich R."/>
            <person name="Bureau T."/>
            <person name="Miyao A."/>
            <person name="Hirochika H."/>
            <person name="Nishikawa T."/>
            <person name="Kadowaki K."/>
            <person name="Sugiura M."/>
            <person name="Burr B."/>
            <person name="Sasaki T."/>
        </authorList>
    </citation>
    <scope>NUCLEOTIDE SEQUENCE [LARGE SCALE GENOMIC DNA]</scope>
    <source>
        <strain evidence="2">cv. Nipponbare</strain>
    </source>
</reference>
<evidence type="ECO:0000313" key="1">
    <source>
        <dbReference type="EMBL" id="BAD12856.1"/>
    </source>
</evidence>
<accession>A0A0N7KPG1</accession>
<protein>
    <submittedName>
        <fullName evidence="1">Uncharacterized protein</fullName>
    </submittedName>
</protein>
<evidence type="ECO:0000313" key="2">
    <source>
        <dbReference type="Proteomes" id="UP000000763"/>
    </source>
</evidence>
<sequence length="72" mass="8258">MQNNKINSNILHGYTAAMAFIEKLRRRCTGGGGLAAIIAAIYDRAIRQFDNEVAPYLLEKMKKNREFMRHSE</sequence>
<name>A0A0N7KPG1_ORYSJ</name>
<reference evidence="2" key="2">
    <citation type="journal article" date="2008" name="Nucleic Acids Res.">
        <title>The rice annotation project database (RAP-DB): 2008 update.</title>
        <authorList>
            <consortium name="The rice annotation project (RAP)"/>
        </authorList>
    </citation>
    <scope>GENOME REANNOTATION</scope>
    <source>
        <strain evidence="2">cv. Nipponbare</strain>
    </source>
</reference>
<gene>
    <name evidence="1" type="primary">OJ1734_E04.22</name>
</gene>
<dbReference type="AlphaFoldDB" id="A0A0N7KPG1"/>
<dbReference type="Proteomes" id="UP000000763">
    <property type="component" value="Chromosome 8"/>
</dbReference>